<name>A0A9P4XSK0_CRYP1</name>
<feature type="transmembrane region" description="Helical" evidence="1">
    <location>
        <begin position="180"/>
        <end position="202"/>
    </location>
</feature>
<dbReference type="EMBL" id="MU032352">
    <property type="protein sequence ID" value="KAF3760554.1"/>
    <property type="molecule type" value="Genomic_DNA"/>
</dbReference>
<dbReference type="GeneID" id="63839891"/>
<comment type="caution">
    <text evidence="2">The sequence shown here is derived from an EMBL/GenBank/DDBJ whole genome shotgun (WGS) entry which is preliminary data.</text>
</comment>
<dbReference type="AlphaFoldDB" id="A0A9P4XSK0"/>
<protein>
    <submittedName>
        <fullName evidence="2">Uncharacterized protein</fullName>
    </submittedName>
</protein>
<sequence length="304" mass="34692">MRRLHWRTFEIRQPREGRTLNIHNKGVDFATFELPEALDTARDLVFSDPRDLEYIDSTSDLSLLRFVCHDEASLYDDDVSTWVPRWDQRTFISGSFAVSSKIDHEYECHGPCQTGVVFQDHDRVLCCRALVCGRVSFASENCDVRSTKISDIGRLYDRVLKYYEDSSRGCPSDLGEGDTYFGKVVVFALIFIYVLSGGATLADEEQQRAFLLNFTNYLSKDPHEESDVSAWNEHFHRIFETILRHSHGRRFVIYGAQGTCGLAPAITVPGDEVALLPGYMEPIILRNVPQEQLRTSDQWGTCDT</sequence>
<dbReference type="Proteomes" id="UP000803844">
    <property type="component" value="Unassembled WGS sequence"/>
</dbReference>
<dbReference type="OrthoDB" id="2157530at2759"/>
<organism evidence="2 3">
    <name type="scientific">Cryphonectria parasitica (strain ATCC 38755 / EP155)</name>
    <dbReference type="NCBI Taxonomy" id="660469"/>
    <lineage>
        <taxon>Eukaryota</taxon>
        <taxon>Fungi</taxon>
        <taxon>Dikarya</taxon>
        <taxon>Ascomycota</taxon>
        <taxon>Pezizomycotina</taxon>
        <taxon>Sordariomycetes</taxon>
        <taxon>Sordariomycetidae</taxon>
        <taxon>Diaporthales</taxon>
        <taxon>Cryphonectriaceae</taxon>
        <taxon>Cryphonectria-Endothia species complex</taxon>
        <taxon>Cryphonectria</taxon>
    </lineage>
</organism>
<evidence type="ECO:0000256" key="1">
    <source>
        <dbReference type="SAM" id="Phobius"/>
    </source>
</evidence>
<reference evidence="2" key="1">
    <citation type="journal article" date="2020" name="Phytopathology">
        <title>Genome sequence of the chestnut blight fungus Cryphonectria parasitica EP155: A fundamental resource for an archetypical invasive plant pathogen.</title>
        <authorList>
            <person name="Crouch J.A."/>
            <person name="Dawe A."/>
            <person name="Aerts A."/>
            <person name="Barry K."/>
            <person name="Churchill A.C.L."/>
            <person name="Grimwood J."/>
            <person name="Hillman B."/>
            <person name="Milgroom M.G."/>
            <person name="Pangilinan J."/>
            <person name="Smith M."/>
            <person name="Salamov A."/>
            <person name="Schmutz J."/>
            <person name="Yadav J."/>
            <person name="Grigoriev I.V."/>
            <person name="Nuss D."/>
        </authorList>
    </citation>
    <scope>NUCLEOTIDE SEQUENCE</scope>
    <source>
        <strain evidence="2">EP155</strain>
    </source>
</reference>
<gene>
    <name evidence="2" type="ORF">M406DRAFT_353423</name>
</gene>
<evidence type="ECO:0000313" key="2">
    <source>
        <dbReference type="EMBL" id="KAF3760554.1"/>
    </source>
</evidence>
<keyword evidence="3" id="KW-1185">Reference proteome</keyword>
<keyword evidence="1" id="KW-0812">Transmembrane</keyword>
<keyword evidence="1" id="KW-1133">Transmembrane helix</keyword>
<evidence type="ECO:0000313" key="3">
    <source>
        <dbReference type="Proteomes" id="UP000803844"/>
    </source>
</evidence>
<dbReference type="RefSeq" id="XP_040771533.1">
    <property type="nucleotide sequence ID" value="XM_040922762.1"/>
</dbReference>
<accession>A0A9P4XSK0</accession>
<proteinExistence type="predicted"/>
<keyword evidence="1" id="KW-0472">Membrane</keyword>